<name>A0A1M6PN14_9BACT</name>
<reference evidence="3" key="2">
    <citation type="submission" date="2016-11" db="EMBL/GenBank/DDBJ databases">
        <authorList>
            <person name="Varghese N."/>
            <person name="Submissions S."/>
        </authorList>
    </citation>
    <scope>NUCLEOTIDE SEQUENCE [LARGE SCALE GENOMIC DNA]</scope>
    <source>
        <strain evidence="3">UWOS</strain>
    </source>
</reference>
<gene>
    <name evidence="2" type="ORF">SAMN02745108_00270</name>
    <name evidence="1" type="ORF">SAMN05720469_10145</name>
</gene>
<dbReference type="EMBL" id="FUWU01000003">
    <property type="protein sequence ID" value="SJZ36883.1"/>
    <property type="molecule type" value="Genomic_DNA"/>
</dbReference>
<evidence type="ECO:0000313" key="2">
    <source>
        <dbReference type="EMBL" id="SJZ36883.1"/>
    </source>
</evidence>
<protein>
    <recommendedName>
        <fullName evidence="5">DUF3791 domain-containing protein</fullName>
    </recommendedName>
</protein>
<keyword evidence="3" id="KW-1185">Reference proteome</keyword>
<organism evidence="1 3">
    <name type="scientific">Fibrobacter intestinalis</name>
    <dbReference type="NCBI Taxonomy" id="28122"/>
    <lineage>
        <taxon>Bacteria</taxon>
        <taxon>Pseudomonadati</taxon>
        <taxon>Fibrobacterota</taxon>
        <taxon>Fibrobacteria</taxon>
        <taxon>Fibrobacterales</taxon>
        <taxon>Fibrobacteraceae</taxon>
        <taxon>Fibrobacter</taxon>
    </lineage>
</organism>
<dbReference type="STRING" id="28122.SAMN02745108_00270"/>
<dbReference type="Proteomes" id="UP000190449">
    <property type="component" value="Unassembled WGS sequence"/>
</dbReference>
<reference evidence="1" key="1">
    <citation type="submission" date="2016-11" db="EMBL/GenBank/DDBJ databases">
        <authorList>
            <person name="Jaros S."/>
            <person name="Januszkiewicz K."/>
            <person name="Wedrychowicz H."/>
        </authorList>
    </citation>
    <scope>NUCLEOTIDE SEQUENCE [LARGE SCALE GENOMIC DNA]</scope>
    <source>
        <strain evidence="1">UWOS</strain>
    </source>
</reference>
<dbReference type="RefSeq" id="WP_073301621.1">
    <property type="nucleotide sequence ID" value="NZ_FUWU01000003.1"/>
</dbReference>
<dbReference type="EMBL" id="FRAW01000001">
    <property type="protein sequence ID" value="SHK09302.1"/>
    <property type="molecule type" value="Genomic_DNA"/>
</dbReference>
<dbReference type="Proteomes" id="UP000184275">
    <property type="component" value="Unassembled WGS sequence"/>
</dbReference>
<dbReference type="AlphaFoldDB" id="A0A1M6PN14"/>
<sequence length="72" mass="8187">MTDKYKIPYVNMCIRLFAKRFQLPLQGAADYLCRFKGIRFLDESYSTEHLLPVEDTLNDLVAVCKNNGGAIG</sequence>
<evidence type="ECO:0000313" key="3">
    <source>
        <dbReference type="Proteomes" id="UP000184275"/>
    </source>
</evidence>
<dbReference type="InterPro" id="IPR024269">
    <property type="entry name" value="DUF3791"/>
</dbReference>
<accession>A0A1M6PN14</accession>
<reference evidence="2 4" key="3">
    <citation type="submission" date="2017-02" db="EMBL/GenBank/DDBJ databases">
        <authorList>
            <person name="Peterson S.W."/>
        </authorList>
    </citation>
    <scope>NUCLEOTIDE SEQUENCE [LARGE SCALE GENOMIC DNA]</scope>
    <source>
        <strain evidence="2 4">ATCC 43854</strain>
    </source>
</reference>
<accession>A0A1T4K3F8</accession>
<evidence type="ECO:0000313" key="4">
    <source>
        <dbReference type="Proteomes" id="UP000190449"/>
    </source>
</evidence>
<dbReference type="Pfam" id="PF12668">
    <property type="entry name" value="DUF3791"/>
    <property type="match status" value="1"/>
</dbReference>
<evidence type="ECO:0000313" key="1">
    <source>
        <dbReference type="EMBL" id="SHK09302.1"/>
    </source>
</evidence>
<evidence type="ECO:0008006" key="5">
    <source>
        <dbReference type="Google" id="ProtNLM"/>
    </source>
</evidence>
<proteinExistence type="predicted"/>